<dbReference type="InterPro" id="IPR006938">
    <property type="entry name" value="DUF624"/>
</dbReference>
<proteinExistence type="predicted"/>
<reference evidence="2 3" key="1">
    <citation type="journal article" date="2024" name="Appl. Microbiol. Biotechnol.">
        <title>Biosynthetic gene clusters with biotechnological applications in novel Antarctic isolates from Actinomycetota.</title>
        <authorList>
            <person name="Bruna P."/>
            <person name="Nunez-Montero K."/>
            <person name="Contreras M.J."/>
            <person name="Leal K."/>
            <person name="Garcia M."/>
            <person name="Abanto M."/>
            <person name="Barrientos L."/>
        </authorList>
    </citation>
    <scope>NUCLEOTIDE SEQUENCE [LARGE SCALE GENOMIC DNA]</scope>
    <source>
        <strain evidence="2 3">Se16.17</strain>
    </source>
</reference>
<feature type="transmembrane region" description="Helical" evidence="1">
    <location>
        <begin position="206"/>
        <end position="229"/>
    </location>
</feature>
<feature type="transmembrane region" description="Helical" evidence="1">
    <location>
        <begin position="135"/>
        <end position="161"/>
    </location>
</feature>
<dbReference type="Pfam" id="PF04854">
    <property type="entry name" value="DUF624"/>
    <property type="match status" value="1"/>
</dbReference>
<protein>
    <recommendedName>
        <fullName evidence="4">Membrane protein YesL</fullName>
    </recommendedName>
</protein>
<organism evidence="2 3">
    <name type="scientific">Paenarthrobacter nicotinovorans</name>
    <name type="common">Arthrobacter nicotinovorans</name>
    <dbReference type="NCBI Taxonomy" id="29320"/>
    <lineage>
        <taxon>Bacteria</taxon>
        <taxon>Bacillati</taxon>
        <taxon>Actinomycetota</taxon>
        <taxon>Actinomycetes</taxon>
        <taxon>Micrococcales</taxon>
        <taxon>Micrococcaceae</taxon>
        <taxon>Paenarthrobacter</taxon>
    </lineage>
</organism>
<comment type="caution">
    <text evidence="2">The sequence shown here is derived from an EMBL/GenBank/DDBJ whole genome shotgun (WGS) entry which is preliminary data.</text>
</comment>
<keyword evidence="1" id="KW-0472">Membrane</keyword>
<evidence type="ECO:0000256" key="1">
    <source>
        <dbReference type="SAM" id="Phobius"/>
    </source>
</evidence>
<feature type="transmembrane region" description="Helical" evidence="1">
    <location>
        <begin position="181"/>
        <end position="200"/>
    </location>
</feature>
<keyword evidence="1" id="KW-0812">Transmembrane</keyword>
<feature type="transmembrane region" description="Helical" evidence="1">
    <location>
        <begin position="12"/>
        <end position="36"/>
    </location>
</feature>
<sequence>MSAKPRRWAGPGFETFGSIFGFIYTFLAGNALLAVANAPLVLSLSLVADPASAWPFFLALSVTIAPSLAGIFAAFKALNDDGGAVKPVAAFLRGYKRSFAKSAVLGVGAAAMLMFLGVDLAVIQNNAAALPGAALLVPLIVVAAAVTVSLSVTAIAGVVLLPEAKLKSILKASLYLVAQRWYLSLAMLILLGIIVSAAVMQPVLGIALAPAPLLFVIWSNASYAFHAVLRTP</sequence>
<name>A0ABV0GSZ7_PAENI</name>
<dbReference type="RefSeq" id="WP_238325014.1">
    <property type="nucleotide sequence ID" value="NZ_JBBMFV010000004.1"/>
</dbReference>
<feature type="transmembrane region" description="Helical" evidence="1">
    <location>
        <begin position="56"/>
        <end position="78"/>
    </location>
</feature>
<dbReference type="Proteomes" id="UP001448614">
    <property type="component" value="Unassembled WGS sequence"/>
</dbReference>
<evidence type="ECO:0008006" key="4">
    <source>
        <dbReference type="Google" id="ProtNLM"/>
    </source>
</evidence>
<accession>A0ABV0GSZ7</accession>
<gene>
    <name evidence="2" type="ORF">V3C41_10975</name>
</gene>
<keyword evidence="3" id="KW-1185">Reference proteome</keyword>
<evidence type="ECO:0000313" key="2">
    <source>
        <dbReference type="EMBL" id="MEO3941589.1"/>
    </source>
</evidence>
<feature type="transmembrane region" description="Helical" evidence="1">
    <location>
        <begin position="99"/>
        <end position="123"/>
    </location>
</feature>
<keyword evidence="1" id="KW-1133">Transmembrane helix</keyword>
<dbReference type="EMBL" id="JBBMFV010000004">
    <property type="protein sequence ID" value="MEO3941589.1"/>
    <property type="molecule type" value="Genomic_DNA"/>
</dbReference>
<evidence type="ECO:0000313" key="3">
    <source>
        <dbReference type="Proteomes" id="UP001448614"/>
    </source>
</evidence>